<evidence type="ECO:0000256" key="1">
    <source>
        <dbReference type="ARBA" id="ARBA00023015"/>
    </source>
</evidence>
<dbReference type="EMBL" id="MSDQ01000001">
    <property type="protein sequence ID" value="OLO13257.1"/>
    <property type="molecule type" value="Genomic_DNA"/>
</dbReference>
<dbReference type="CDD" id="cd07377">
    <property type="entry name" value="WHTH_GntR"/>
    <property type="match status" value="1"/>
</dbReference>
<feature type="domain" description="HTH gntR-type" evidence="4">
    <location>
        <begin position="10"/>
        <end position="77"/>
    </location>
</feature>
<dbReference type="Pfam" id="PF00392">
    <property type="entry name" value="GntR"/>
    <property type="match status" value="1"/>
</dbReference>
<reference evidence="5 6" key="1">
    <citation type="submission" date="2016-12" db="EMBL/GenBank/DDBJ databases">
        <title>Draft genome sequences of strains Salinicola socius SMB35, Salinicola sp. MH3R3-1 and Chromohalobacter sp. SMB17 from the Verkhnekamsk potash mining region of Russia.</title>
        <authorList>
            <person name="Mavrodi D.V."/>
            <person name="Olsson B.E."/>
            <person name="Korsakova E.S."/>
            <person name="Pyankova A."/>
            <person name="Mavrodi O.V."/>
            <person name="Plotnikova E.G."/>
        </authorList>
    </citation>
    <scope>NUCLEOTIDE SEQUENCE [LARGE SCALE GENOMIC DNA]</scope>
    <source>
        <strain evidence="5 6">SMB17</strain>
    </source>
</reference>
<evidence type="ECO:0000313" key="5">
    <source>
        <dbReference type="EMBL" id="OLO13257.1"/>
    </source>
</evidence>
<dbReference type="Proteomes" id="UP000186806">
    <property type="component" value="Unassembled WGS sequence"/>
</dbReference>
<proteinExistence type="predicted"/>
<dbReference type="PANTHER" id="PTHR43537:SF24">
    <property type="entry name" value="GLUCONATE OPERON TRANSCRIPTIONAL REPRESSOR"/>
    <property type="match status" value="1"/>
</dbReference>
<sequence length="222" mass="24671">MNIFKKPAQITAPEVAYRWLREAITSLPWDEEAFLSESAVAEASGTSRTPVREALLRLEAEGLLRRAPHRGAYVPALTESDIDIMMEARRVIEDWAVRKVTETGYSTHKLEEILENQANSLSDNVSFIKHDMSFHKELVAAAGNPLLDNLYDSLRYKQLRMGVGAIIDSDGRSDHVLEEHEAIVKAIQLKNAEVAIKAVHTHLASTLSSLKKTNTQSGRAGI</sequence>
<dbReference type="Gene3D" id="1.20.120.530">
    <property type="entry name" value="GntR ligand-binding domain-like"/>
    <property type="match status" value="1"/>
</dbReference>
<dbReference type="InterPro" id="IPR036390">
    <property type="entry name" value="WH_DNA-bd_sf"/>
</dbReference>
<comment type="caution">
    <text evidence="5">The sequence shown here is derived from an EMBL/GenBank/DDBJ whole genome shotgun (WGS) entry which is preliminary data.</text>
</comment>
<dbReference type="SUPFAM" id="SSF46785">
    <property type="entry name" value="Winged helix' DNA-binding domain"/>
    <property type="match status" value="1"/>
</dbReference>
<dbReference type="SMART" id="SM00895">
    <property type="entry name" value="FCD"/>
    <property type="match status" value="1"/>
</dbReference>
<dbReference type="InterPro" id="IPR036388">
    <property type="entry name" value="WH-like_DNA-bd_sf"/>
</dbReference>
<name>A0A1Q8THU3_9GAMM</name>
<keyword evidence="1" id="KW-0805">Transcription regulation</keyword>
<dbReference type="InterPro" id="IPR000524">
    <property type="entry name" value="Tscrpt_reg_HTH_GntR"/>
</dbReference>
<accession>A0A1Q8THU3</accession>
<dbReference type="Gene3D" id="1.10.10.10">
    <property type="entry name" value="Winged helix-like DNA-binding domain superfamily/Winged helix DNA-binding domain"/>
    <property type="match status" value="1"/>
</dbReference>
<evidence type="ECO:0000256" key="3">
    <source>
        <dbReference type="ARBA" id="ARBA00023163"/>
    </source>
</evidence>
<evidence type="ECO:0000256" key="2">
    <source>
        <dbReference type="ARBA" id="ARBA00023125"/>
    </source>
</evidence>
<dbReference type="GO" id="GO:0003700">
    <property type="term" value="F:DNA-binding transcription factor activity"/>
    <property type="evidence" value="ECO:0007669"/>
    <property type="project" value="InterPro"/>
</dbReference>
<keyword evidence="2" id="KW-0238">DNA-binding</keyword>
<dbReference type="InterPro" id="IPR011711">
    <property type="entry name" value="GntR_C"/>
</dbReference>
<dbReference type="PANTHER" id="PTHR43537">
    <property type="entry name" value="TRANSCRIPTIONAL REGULATOR, GNTR FAMILY"/>
    <property type="match status" value="1"/>
</dbReference>
<dbReference type="GO" id="GO:0003677">
    <property type="term" value="F:DNA binding"/>
    <property type="evidence" value="ECO:0007669"/>
    <property type="project" value="UniProtKB-KW"/>
</dbReference>
<keyword evidence="6" id="KW-1185">Reference proteome</keyword>
<keyword evidence="3" id="KW-0804">Transcription</keyword>
<dbReference type="SMART" id="SM00345">
    <property type="entry name" value="HTH_GNTR"/>
    <property type="match status" value="1"/>
</dbReference>
<gene>
    <name evidence="5" type="ORF">BTW10_00315</name>
</gene>
<evidence type="ECO:0000259" key="4">
    <source>
        <dbReference type="PROSITE" id="PS50949"/>
    </source>
</evidence>
<dbReference type="PROSITE" id="PS50949">
    <property type="entry name" value="HTH_GNTR"/>
    <property type="match status" value="1"/>
</dbReference>
<dbReference type="RefSeq" id="WP_075367671.1">
    <property type="nucleotide sequence ID" value="NZ_MSDQ01000001.1"/>
</dbReference>
<dbReference type="InterPro" id="IPR008920">
    <property type="entry name" value="TF_FadR/GntR_C"/>
</dbReference>
<dbReference type="PRINTS" id="PR00035">
    <property type="entry name" value="HTHGNTR"/>
</dbReference>
<organism evidence="5 6">
    <name type="scientific">Chromohalobacter japonicus</name>
    <dbReference type="NCBI Taxonomy" id="223900"/>
    <lineage>
        <taxon>Bacteria</taxon>
        <taxon>Pseudomonadati</taxon>
        <taxon>Pseudomonadota</taxon>
        <taxon>Gammaproteobacteria</taxon>
        <taxon>Oceanospirillales</taxon>
        <taxon>Halomonadaceae</taxon>
        <taxon>Chromohalobacter</taxon>
    </lineage>
</organism>
<dbReference type="SUPFAM" id="SSF48008">
    <property type="entry name" value="GntR ligand-binding domain-like"/>
    <property type="match status" value="1"/>
</dbReference>
<dbReference type="Pfam" id="PF07729">
    <property type="entry name" value="FCD"/>
    <property type="match status" value="1"/>
</dbReference>
<dbReference type="AlphaFoldDB" id="A0A1Q8THU3"/>
<protein>
    <recommendedName>
        <fullName evidence="4">HTH gntR-type domain-containing protein</fullName>
    </recommendedName>
</protein>
<evidence type="ECO:0000313" key="6">
    <source>
        <dbReference type="Proteomes" id="UP000186806"/>
    </source>
</evidence>